<feature type="transmembrane region" description="Helical" evidence="15">
    <location>
        <begin position="122"/>
        <end position="145"/>
    </location>
</feature>
<keyword evidence="6 15" id="KW-0812">Transmembrane</keyword>
<evidence type="ECO:0000256" key="3">
    <source>
        <dbReference type="ARBA" id="ARBA00022448"/>
    </source>
</evidence>
<dbReference type="EMBL" id="MKGL01000452">
    <property type="protein sequence ID" value="RNE98564.1"/>
    <property type="molecule type" value="Genomic_DNA"/>
</dbReference>
<dbReference type="GO" id="GO:0005262">
    <property type="term" value="F:calcium channel activity"/>
    <property type="evidence" value="ECO:0007669"/>
    <property type="project" value="UniProtKB-KW"/>
</dbReference>
<keyword evidence="3" id="KW-0813">Transport</keyword>
<comment type="subcellular location">
    <subcellularLocation>
        <location evidence="1">Mitochondrion inner membrane</location>
        <topology evidence="1">Multi-pass membrane protein</topology>
    </subcellularLocation>
</comment>
<feature type="domain" description="Calcium uniporter protein C-terminal" evidence="16">
    <location>
        <begin position="98"/>
        <end position="211"/>
    </location>
</feature>
<keyword evidence="9 15" id="KW-1133">Transmembrane helix</keyword>
<comment type="catalytic activity">
    <reaction evidence="14">
        <text>Ca(2+)(in) = Ca(2+)(out)</text>
        <dbReference type="Rhea" id="RHEA:29671"/>
        <dbReference type="ChEBI" id="CHEBI:29108"/>
    </reaction>
</comment>
<evidence type="ECO:0000256" key="7">
    <source>
        <dbReference type="ARBA" id="ARBA00022792"/>
    </source>
</evidence>
<dbReference type="GO" id="GO:1990246">
    <property type="term" value="C:uniplex complex"/>
    <property type="evidence" value="ECO:0007669"/>
    <property type="project" value="TreeGrafter"/>
</dbReference>
<dbReference type="OMA" id="WVYFLFD"/>
<dbReference type="PANTHER" id="PTHR13462">
    <property type="entry name" value="CALCIUM UNIPORTER PROTEIN, MITOCHONDRIAL"/>
    <property type="match status" value="1"/>
</dbReference>
<dbReference type="GO" id="GO:0015292">
    <property type="term" value="F:uniporter activity"/>
    <property type="evidence" value="ECO:0007669"/>
    <property type="project" value="TreeGrafter"/>
</dbReference>
<keyword evidence="18" id="KW-1185">Reference proteome</keyword>
<keyword evidence="5" id="KW-0107">Calcium channel</keyword>
<dbReference type="GeneID" id="40332627"/>
<evidence type="ECO:0000256" key="2">
    <source>
        <dbReference type="ARBA" id="ARBA00005653"/>
    </source>
</evidence>
<evidence type="ECO:0000256" key="8">
    <source>
        <dbReference type="ARBA" id="ARBA00022837"/>
    </source>
</evidence>
<evidence type="ECO:0000256" key="15">
    <source>
        <dbReference type="SAM" id="Phobius"/>
    </source>
</evidence>
<evidence type="ECO:0000256" key="11">
    <source>
        <dbReference type="ARBA" id="ARBA00023128"/>
    </source>
</evidence>
<sequence length="228" mass="26077">MRMNNSCEMFMSCLVMRAGHKCRFVCSRRHLHGAAAMVLARGTYCSRPNKEEGGTTGRGGSSDDTVHYPDAVAIVPGDSLLTSEGLRNYRDCYLRPLLLQKRKALRQLTGIKTQCETVALQYADYCAAGFFVLLTAQAVTLFYWVYFLFDWNLVEPITYLLSYSAVWLAIACHATTQRDLTYESCTEMITAHYRSVLYRRHNFDVQLWRQLTAEVELLEERLRGLEGL</sequence>
<keyword evidence="11" id="KW-0496">Mitochondrion</keyword>
<dbReference type="Proteomes" id="UP000283634">
    <property type="component" value="Unassembled WGS sequence"/>
</dbReference>
<feature type="transmembrane region" description="Helical" evidence="15">
    <location>
        <begin position="157"/>
        <end position="174"/>
    </location>
</feature>
<keyword evidence="4" id="KW-0109">Calcium transport</keyword>
<keyword evidence="12 15" id="KW-0472">Membrane</keyword>
<dbReference type="RefSeq" id="XP_029234713.1">
    <property type="nucleotide sequence ID" value="XM_029385431.1"/>
</dbReference>
<evidence type="ECO:0000313" key="18">
    <source>
        <dbReference type="Proteomes" id="UP000283634"/>
    </source>
</evidence>
<dbReference type="GO" id="GO:0036444">
    <property type="term" value="P:calcium import into the mitochondrion"/>
    <property type="evidence" value="ECO:0007669"/>
    <property type="project" value="TreeGrafter"/>
</dbReference>
<evidence type="ECO:0000256" key="12">
    <source>
        <dbReference type="ARBA" id="ARBA00023136"/>
    </source>
</evidence>
<evidence type="ECO:0000256" key="13">
    <source>
        <dbReference type="ARBA" id="ARBA00023303"/>
    </source>
</evidence>
<organism evidence="17 18">
    <name type="scientific">Trypanosoma rangeli</name>
    <dbReference type="NCBI Taxonomy" id="5698"/>
    <lineage>
        <taxon>Eukaryota</taxon>
        <taxon>Discoba</taxon>
        <taxon>Euglenozoa</taxon>
        <taxon>Kinetoplastea</taxon>
        <taxon>Metakinetoplastina</taxon>
        <taxon>Trypanosomatida</taxon>
        <taxon>Trypanosomatidae</taxon>
        <taxon>Trypanosoma</taxon>
        <taxon>Herpetosoma</taxon>
    </lineage>
</organism>
<dbReference type="VEuPathDB" id="TriTrypDB:TRSC58_05973"/>
<comment type="similarity">
    <text evidence="2">Belongs to the MCU (TC 1.A.77) family.</text>
</comment>
<evidence type="ECO:0000256" key="10">
    <source>
        <dbReference type="ARBA" id="ARBA00023065"/>
    </source>
</evidence>
<evidence type="ECO:0000313" key="17">
    <source>
        <dbReference type="EMBL" id="RNE98564.1"/>
    </source>
</evidence>
<dbReference type="InterPro" id="IPR006769">
    <property type="entry name" value="MCU_C"/>
</dbReference>
<keyword evidence="8" id="KW-0106">Calcium</keyword>
<keyword evidence="7" id="KW-0999">Mitochondrion inner membrane</keyword>
<proteinExistence type="inferred from homology"/>
<keyword evidence="10" id="KW-0406">Ion transport</keyword>
<reference evidence="17 18" key="1">
    <citation type="journal article" date="2018" name="BMC Genomics">
        <title>Genomic comparison of Trypanosoma conorhini and Trypanosoma rangeli to Trypanosoma cruzi strains of high and low virulence.</title>
        <authorList>
            <person name="Bradwell K.R."/>
            <person name="Koparde V.N."/>
            <person name="Matveyev A.V."/>
            <person name="Serrano M.G."/>
            <person name="Alves J.M."/>
            <person name="Parikh H."/>
            <person name="Huang B."/>
            <person name="Lee V."/>
            <person name="Espinosa-Alvarez O."/>
            <person name="Ortiz P.A."/>
            <person name="Costa-Martins A.G."/>
            <person name="Teixeira M.M."/>
            <person name="Buck G.A."/>
        </authorList>
    </citation>
    <scope>NUCLEOTIDE SEQUENCE [LARGE SCALE GENOMIC DNA]</scope>
    <source>
        <strain evidence="17 18">AM80</strain>
    </source>
</reference>
<evidence type="ECO:0000256" key="1">
    <source>
        <dbReference type="ARBA" id="ARBA00004448"/>
    </source>
</evidence>
<comment type="caution">
    <text evidence="17">The sequence shown here is derived from an EMBL/GenBank/DDBJ whole genome shotgun (WGS) entry which is preliminary data.</text>
</comment>
<evidence type="ECO:0000256" key="5">
    <source>
        <dbReference type="ARBA" id="ARBA00022673"/>
    </source>
</evidence>
<dbReference type="PANTHER" id="PTHR13462:SF10">
    <property type="entry name" value="CALCIUM UNIPORTER PROTEIN, MITOCHONDRIAL"/>
    <property type="match status" value="1"/>
</dbReference>
<name>A0A422MZA0_TRYRA</name>
<evidence type="ECO:0000259" key="16">
    <source>
        <dbReference type="Pfam" id="PF04678"/>
    </source>
</evidence>
<dbReference type="GO" id="GO:0051560">
    <property type="term" value="P:mitochondrial calcium ion homeostasis"/>
    <property type="evidence" value="ECO:0007669"/>
    <property type="project" value="InterPro"/>
</dbReference>
<dbReference type="AlphaFoldDB" id="A0A422MZA0"/>
<evidence type="ECO:0000256" key="9">
    <source>
        <dbReference type="ARBA" id="ARBA00022989"/>
    </source>
</evidence>
<evidence type="ECO:0000256" key="4">
    <source>
        <dbReference type="ARBA" id="ARBA00022568"/>
    </source>
</evidence>
<evidence type="ECO:0000256" key="14">
    <source>
        <dbReference type="ARBA" id="ARBA00036634"/>
    </source>
</evidence>
<dbReference type="Pfam" id="PF04678">
    <property type="entry name" value="MCU"/>
    <property type="match status" value="1"/>
</dbReference>
<keyword evidence="13" id="KW-0407">Ion channel</keyword>
<evidence type="ECO:0000256" key="6">
    <source>
        <dbReference type="ARBA" id="ARBA00022692"/>
    </source>
</evidence>
<dbReference type="OrthoDB" id="278338at2759"/>
<accession>A0A422MZA0</accession>
<dbReference type="InterPro" id="IPR039055">
    <property type="entry name" value="MCU_fam"/>
</dbReference>
<gene>
    <name evidence="17" type="ORF">TraAM80_08694</name>
</gene>
<protein>
    <recommendedName>
        <fullName evidence="16">Calcium uniporter protein C-terminal domain-containing protein</fullName>
    </recommendedName>
</protein>